<reference evidence="2 3" key="1">
    <citation type="submission" date="2020-08" db="EMBL/GenBank/DDBJ databases">
        <title>Plant Genome Project.</title>
        <authorList>
            <person name="Zhang R.-G."/>
        </authorList>
    </citation>
    <scope>NUCLEOTIDE SEQUENCE [LARGE SCALE GENOMIC DNA]</scope>
    <source>
        <tissue evidence="2">Rhizome</tissue>
    </source>
</reference>
<dbReference type="EMBL" id="JACMSC010000016">
    <property type="protein sequence ID" value="KAG6484055.1"/>
    <property type="molecule type" value="Genomic_DNA"/>
</dbReference>
<sequence>MVEICKRNRLVLSPTKMKIAVKEIEFLGAILGNIKIKLQPHIIKKIVNFNEEDLTTKRGLRSWLGILNYARNYIPNLGKLLSPLYAKTSNTGEKQMNQQDWVLVKLIKDKVHQVPDLEVPPPESFIILEVDGCMSGWGGICKWKPRKNDPRSTEKICAYTSEKFCPIKSTINAEIHAVMKTMEGWKEEELDQLHMISGALLELKEKPNQKAEAHLHQILLKALSSYTKQMLKKSMKKQSPDLDLTSSMKWKNSWARYKEKQPSKQSSHYNSAEKYTQLNFENTDDEAQEEISTGTGYQRCQGGSSFKKGTHANRRPGERPKESKGKLLIFKDPLKILQQEHEKVRNVNQDQGNPRSTHYIPGGGSNTGVQAQSKTSLQLTTSVPTNEAKNNGRSGNATHTGATDKSSKTTEAIHEGPYFPPYVKQCPNVIKLNEFH</sequence>
<dbReference type="PANTHER" id="PTHR33064:SF37">
    <property type="entry name" value="RIBONUCLEASE H"/>
    <property type="match status" value="1"/>
</dbReference>
<name>A0A8J5FH70_ZINOF</name>
<organism evidence="2 3">
    <name type="scientific">Zingiber officinale</name>
    <name type="common">Ginger</name>
    <name type="synonym">Amomum zingiber</name>
    <dbReference type="NCBI Taxonomy" id="94328"/>
    <lineage>
        <taxon>Eukaryota</taxon>
        <taxon>Viridiplantae</taxon>
        <taxon>Streptophyta</taxon>
        <taxon>Embryophyta</taxon>
        <taxon>Tracheophyta</taxon>
        <taxon>Spermatophyta</taxon>
        <taxon>Magnoliopsida</taxon>
        <taxon>Liliopsida</taxon>
        <taxon>Zingiberales</taxon>
        <taxon>Zingiberaceae</taxon>
        <taxon>Zingiber</taxon>
    </lineage>
</organism>
<evidence type="ECO:0000313" key="3">
    <source>
        <dbReference type="Proteomes" id="UP000734854"/>
    </source>
</evidence>
<protein>
    <submittedName>
        <fullName evidence="2">Uncharacterized protein</fullName>
    </submittedName>
</protein>
<keyword evidence="3" id="KW-1185">Reference proteome</keyword>
<feature type="compositionally biased region" description="Polar residues" evidence="1">
    <location>
        <begin position="290"/>
        <end position="304"/>
    </location>
</feature>
<dbReference type="Gene3D" id="3.30.70.270">
    <property type="match status" value="1"/>
</dbReference>
<gene>
    <name evidence="2" type="ORF">ZIOFF_060849</name>
</gene>
<feature type="compositionally biased region" description="Basic and acidic residues" evidence="1">
    <location>
        <begin position="315"/>
        <end position="325"/>
    </location>
</feature>
<dbReference type="PANTHER" id="PTHR33064">
    <property type="entry name" value="POL PROTEIN"/>
    <property type="match status" value="1"/>
</dbReference>
<accession>A0A8J5FH70</accession>
<proteinExistence type="predicted"/>
<dbReference type="InterPro" id="IPR043502">
    <property type="entry name" value="DNA/RNA_pol_sf"/>
</dbReference>
<feature type="compositionally biased region" description="Polar residues" evidence="1">
    <location>
        <begin position="367"/>
        <end position="404"/>
    </location>
</feature>
<evidence type="ECO:0000313" key="2">
    <source>
        <dbReference type="EMBL" id="KAG6484055.1"/>
    </source>
</evidence>
<evidence type="ECO:0000256" key="1">
    <source>
        <dbReference type="SAM" id="MobiDB-lite"/>
    </source>
</evidence>
<dbReference type="InterPro" id="IPR043128">
    <property type="entry name" value="Rev_trsase/Diguanyl_cyclase"/>
</dbReference>
<dbReference type="AlphaFoldDB" id="A0A8J5FH70"/>
<dbReference type="SUPFAM" id="SSF56672">
    <property type="entry name" value="DNA/RNA polymerases"/>
    <property type="match status" value="1"/>
</dbReference>
<feature type="region of interest" description="Disordered" evidence="1">
    <location>
        <begin position="279"/>
        <end position="325"/>
    </location>
</feature>
<dbReference type="Proteomes" id="UP000734854">
    <property type="component" value="Unassembled WGS sequence"/>
</dbReference>
<comment type="caution">
    <text evidence="2">The sequence shown here is derived from an EMBL/GenBank/DDBJ whole genome shotgun (WGS) entry which is preliminary data.</text>
</comment>
<dbReference type="InterPro" id="IPR051320">
    <property type="entry name" value="Viral_Replic_Matur_Polypro"/>
</dbReference>
<feature type="compositionally biased region" description="Polar residues" evidence="1">
    <location>
        <begin position="346"/>
        <end position="356"/>
    </location>
</feature>
<feature type="region of interest" description="Disordered" evidence="1">
    <location>
        <begin position="345"/>
        <end position="413"/>
    </location>
</feature>